<dbReference type="AlphaFoldDB" id="A0A812SJS1"/>
<dbReference type="PANTHER" id="PTHR24166:SF48">
    <property type="entry name" value="PROTEIN VAPYRIN"/>
    <property type="match status" value="1"/>
</dbReference>
<feature type="repeat" description="ANK" evidence="3">
    <location>
        <begin position="145"/>
        <end position="177"/>
    </location>
</feature>
<evidence type="ECO:0000256" key="2">
    <source>
        <dbReference type="ARBA" id="ARBA00023043"/>
    </source>
</evidence>
<organism evidence="4 5">
    <name type="scientific">Symbiodinium necroappetens</name>
    <dbReference type="NCBI Taxonomy" id="1628268"/>
    <lineage>
        <taxon>Eukaryota</taxon>
        <taxon>Sar</taxon>
        <taxon>Alveolata</taxon>
        <taxon>Dinophyceae</taxon>
        <taxon>Suessiales</taxon>
        <taxon>Symbiodiniaceae</taxon>
        <taxon>Symbiodinium</taxon>
    </lineage>
</organism>
<dbReference type="PROSITE" id="PS50088">
    <property type="entry name" value="ANK_REPEAT"/>
    <property type="match status" value="4"/>
</dbReference>
<evidence type="ECO:0000313" key="4">
    <source>
        <dbReference type="EMBL" id="CAE7477147.1"/>
    </source>
</evidence>
<dbReference type="PROSITE" id="PS50297">
    <property type="entry name" value="ANK_REP_REGION"/>
    <property type="match status" value="4"/>
</dbReference>
<keyword evidence="2 3" id="KW-0040">ANK repeat</keyword>
<keyword evidence="1" id="KW-0677">Repeat</keyword>
<comment type="caution">
    <text evidence="4">The sequence shown here is derived from an EMBL/GenBank/DDBJ whole genome shotgun (WGS) entry which is preliminary data.</text>
</comment>
<dbReference type="Pfam" id="PF12796">
    <property type="entry name" value="Ank_2"/>
    <property type="match status" value="1"/>
</dbReference>
<name>A0A812SJS1_9DINO</name>
<accession>A0A812SJS1</accession>
<dbReference type="Proteomes" id="UP000601435">
    <property type="component" value="Unassembled WGS sequence"/>
</dbReference>
<dbReference type="Pfam" id="PF00023">
    <property type="entry name" value="Ank"/>
    <property type="match status" value="1"/>
</dbReference>
<feature type="repeat" description="ANK" evidence="3">
    <location>
        <begin position="112"/>
        <end position="144"/>
    </location>
</feature>
<dbReference type="PRINTS" id="PR01415">
    <property type="entry name" value="ANKYRIN"/>
</dbReference>
<keyword evidence="5" id="KW-1185">Reference proteome</keyword>
<protein>
    <submittedName>
        <fullName evidence="4">ANKRD50 protein</fullName>
    </submittedName>
</protein>
<reference evidence="4" key="1">
    <citation type="submission" date="2021-02" db="EMBL/GenBank/DDBJ databases">
        <authorList>
            <person name="Dougan E. K."/>
            <person name="Rhodes N."/>
            <person name="Thang M."/>
            <person name="Chan C."/>
        </authorList>
    </citation>
    <scope>NUCLEOTIDE SEQUENCE</scope>
</reference>
<sequence>MLQVRMLSGEVVARHTAQELEELGDVRSLKRHLSQFHGVGTRFRQRLFLHSEMLEDRVKLESSMDLNLVLLPLAEVSQSQADDLVAAAEWGSVAEVESMLQLPQDPDLLDSHGRAALIYASYEGHLETVHLLLEAAANKDVADDDGYTALNSASGEGHVEIVSLLLEAGAKKDVADANGCTALNSASHAGHVEIVRLLLEAGARKDVADILTKLDNTHRPPDFRCQEQMCRMALGTALNNAFREGHAEIVRLLLEAGADKEMVGPGTQL</sequence>
<proteinExistence type="predicted"/>
<dbReference type="Pfam" id="PF13637">
    <property type="entry name" value="Ank_4"/>
    <property type="match status" value="1"/>
</dbReference>
<evidence type="ECO:0000256" key="3">
    <source>
        <dbReference type="PROSITE-ProRule" id="PRU00023"/>
    </source>
</evidence>
<dbReference type="PANTHER" id="PTHR24166">
    <property type="entry name" value="ROLLING PEBBLES, ISOFORM B"/>
    <property type="match status" value="1"/>
</dbReference>
<dbReference type="InterPro" id="IPR050889">
    <property type="entry name" value="Dendritic_Spine_Reg/Scaffold"/>
</dbReference>
<gene>
    <name evidence="4" type="primary">ANKRD50</name>
    <name evidence="4" type="ORF">SNEC2469_LOCUS13483</name>
</gene>
<dbReference type="InterPro" id="IPR036770">
    <property type="entry name" value="Ankyrin_rpt-contain_sf"/>
</dbReference>
<feature type="repeat" description="ANK" evidence="3">
    <location>
        <begin position="236"/>
        <end position="265"/>
    </location>
</feature>
<dbReference type="SMART" id="SM00248">
    <property type="entry name" value="ANK"/>
    <property type="match status" value="4"/>
</dbReference>
<dbReference type="InterPro" id="IPR002110">
    <property type="entry name" value="Ankyrin_rpt"/>
</dbReference>
<dbReference type="EMBL" id="CAJNJA010021509">
    <property type="protein sequence ID" value="CAE7477147.1"/>
    <property type="molecule type" value="Genomic_DNA"/>
</dbReference>
<dbReference type="SUPFAM" id="SSF48403">
    <property type="entry name" value="Ankyrin repeat"/>
    <property type="match status" value="1"/>
</dbReference>
<dbReference type="OrthoDB" id="411668at2759"/>
<dbReference type="Gene3D" id="1.25.40.20">
    <property type="entry name" value="Ankyrin repeat-containing domain"/>
    <property type="match status" value="2"/>
</dbReference>
<evidence type="ECO:0000313" key="5">
    <source>
        <dbReference type="Proteomes" id="UP000601435"/>
    </source>
</evidence>
<evidence type="ECO:0000256" key="1">
    <source>
        <dbReference type="ARBA" id="ARBA00022737"/>
    </source>
</evidence>
<feature type="repeat" description="ANK" evidence="3">
    <location>
        <begin position="178"/>
        <end position="210"/>
    </location>
</feature>